<reference evidence="7" key="2">
    <citation type="journal article" date="2018" name="Environ. Sci. Technol.">
        <title>The Toxicogenome of Hyalella azteca: A Model for Sediment Ecotoxicology and Evolutionary Toxicology.</title>
        <authorList>
            <person name="Poynton H.C."/>
            <person name="Hasenbein S."/>
            <person name="Benoit J.B."/>
            <person name="Sepulveda M.S."/>
            <person name="Poelchau M.F."/>
            <person name="Hughes D.S.T."/>
            <person name="Murali S.C."/>
            <person name="Chen S."/>
            <person name="Glastad K.M."/>
            <person name="Goodisman M.A.D."/>
            <person name="Werren J.H."/>
            <person name="Vineis J.H."/>
            <person name="Bowen J.L."/>
            <person name="Friedrich M."/>
            <person name="Jones J."/>
            <person name="Robertson H.M."/>
            <person name="Feyereisen R."/>
            <person name="Mechler-Hickson A."/>
            <person name="Mathers N."/>
            <person name="Lee C.E."/>
            <person name="Colbourne J.K."/>
            <person name="Biales A."/>
            <person name="Johnston J.S."/>
            <person name="Wellborn G.A."/>
            <person name="Rosendale A.J."/>
            <person name="Cridge A.G."/>
            <person name="Munoz-Torres M.C."/>
            <person name="Bain P.A."/>
            <person name="Manny A.R."/>
            <person name="Major K.M."/>
            <person name="Lambert F.N."/>
            <person name="Vulpe C.D."/>
            <person name="Tuck P."/>
            <person name="Blalock B.J."/>
            <person name="Lin Y.Y."/>
            <person name="Smith M.E."/>
            <person name="Ochoa-Acuna H."/>
            <person name="Chen M.M."/>
            <person name="Childers C.P."/>
            <person name="Qu J."/>
            <person name="Dugan S."/>
            <person name="Lee S.L."/>
            <person name="Chao H."/>
            <person name="Dinh H."/>
            <person name="Han Y."/>
            <person name="Doddapaneni H."/>
            <person name="Worley K.C."/>
            <person name="Muzny D.M."/>
            <person name="Gibbs R.A."/>
            <person name="Richards S."/>
        </authorList>
    </citation>
    <scope>NUCLEOTIDE SEQUENCE</scope>
    <source>
        <strain evidence="7">HAZT.00-mixed</strain>
        <tissue evidence="7">Whole organism</tissue>
    </source>
</reference>
<feature type="transmembrane region" description="Helical" evidence="6">
    <location>
        <begin position="333"/>
        <end position="350"/>
    </location>
</feature>
<evidence type="ECO:0000256" key="2">
    <source>
        <dbReference type="ARBA" id="ARBA00022475"/>
    </source>
</evidence>
<dbReference type="Pfam" id="PF08395">
    <property type="entry name" value="7tm_7"/>
    <property type="match status" value="1"/>
</dbReference>
<evidence type="ECO:0000313" key="7">
    <source>
        <dbReference type="EMBL" id="KAA0188970.1"/>
    </source>
</evidence>
<reference evidence="7" key="3">
    <citation type="submission" date="2019-06" db="EMBL/GenBank/DDBJ databases">
        <authorList>
            <person name="Poynton C."/>
            <person name="Hasenbein S."/>
            <person name="Benoit J.B."/>
            <person name="Sepulveda M.S."/>
            <person name="Poelchau M.F."/>
            <person name="Murali S.C."/>
            <person name="Chen S."/>
            <person name="Glastad K.M."/>
            <person name="Werren J.H."/>
            <person name="Vineis J.H."/>
            <person name="Bowen J.L."/>
            <person name="Friedrich M."/>
            <person name="Jones J."/>
            <person name="Robertson H.M."/>
            <person name="Feyereisen R."/>
            <person name="Mechler-Hickson A."/>
            <person name="Mathers N."/>
            <person name="Lee C.E."/>
            <person name="Colbourne J.K."/>
            <person name="Biales A."/>
            <person name="Johnston J.S."/>
            <person name="Wellborn G.A."/>
            <person name="Rosendale A.J."/>
            <person name="Cridge A.G."/>
            <person name="Munoz-Torres M.C."/>
            <person name="Bain P.A."/>
            <person name="Manny A.R."/>
            <person name="Major K.M."/>
            <person name="Lambert F.N."/>
            <person name="Vulpe C.D."/>
            <person name="Tuck P."/>
            <person name="Blalock B.J."/>
            <person name="Lin Y.-Y."/>
            <person name="Smith M.E."/>
            <person name="Ochoa-Acuna H."/>
            <person name="Chen M.-J.M."/>
            <person name="Childers C.P."/>
            <person name="Qu J."/>
            <person name="Dugan S."/>
            <person name="Lee S.L."/>
            <person name="Chao H."/>
            <person name="Dinh H."/>
            <person name="Han Y."/>
            <person name="Doddapaneni H."/>
            <person name="Worley K.C."/>
            <person name="Muzny D.M."/>
            <person name="Gibbs R.A."/>
            <person name="Richards S."/>
        </authorList>
    </citation>
    <scope>NUCLEOTIDE SEQUENCE</scope>
    <source>
        <strain evidence="7">HAZT.00-mixed</strain>
        <tissue evidence="7">Whole organism</tissue>
    </source>
</reference>
<dbReference type="EMBL" id="JQDR03013910">
    <property type="protein sequence ID" value="KAA0188970.1"/>
    <property type="molecule type" value="Genomic_DNA"/>
</dbReference>
<reference evidence="7" key="1">
    <citation type="submission" date="2014-08" db="EMBL/GenBank/DDBJ databases">
        <authorList>
            <person name="Murali S."/>
            <person name="Richards S."/>
            <person name="Bandaranaike D."/>
            <person name="Bellair M."/>
            <person name="Blankenburg K."/>
            <person name="Chao H."/>
            <person name="Dinh H."/>
            <person name="Doddapaneni H."/>
            <person name="Dugan-Rocha S."/>
            <person name="Elkadiri S."/>
            <person name="Gnanaolivu R."/>
            <person name="Hughes D."/>
            <person name="Lee S."/>
            <person name="Li M."/>
            <person name="Ming W."/>
            <person name="Munidasa M."/>
            <person name="Muniz J."/>
            <person name="Nguyen L."/>
            <person name="Osuji N."/>
            <person name="Pu L.-L."/>
            <person name="Puazo M."/>
            <person name="Skinner E."/>
            <person name="Qu C."/>
            <person name="Quiroz J."/>
            <person name="Raj R."/>
            <person name="Weissenberger G."/>
            <person name="Xin Y."/>
            <person name="Zou X."/>
            <person name="Han Y."/>
            <person name="Worley K."/>
            <person name="Muzny D."/>
            <person name="Gibbs R."/>
        </authorList>
    </citation>
    <scope>NUCLEOTIDE SEQUENCE</scope>
    <source>
        <strain evidence="7">HAZT.00-mixed</strain>
        <tissue evidence="7">Whole organism</tissue>
    </source>
</reference>
<name>A0A6A0GUH5_HYAAZ</name>
<comment type="subcellular location">
    <subcellularLocation>
        <location evidence="1">Cell membrane</location>
        <topology evidence="1">Multi-pass membrane protein</topology>
    </subcellularLocation>
</comment>
<feature type="transmembrane region" description="Helical" evidence="6">
    <location>
        <begin position="196"/>
        <end position="216"/>
    </location>
</feature>
<dbReference type="InterPro" id="IPR013604">
    <property type="entry name" value="7TM_chemorcpt"/>
</dbReference>
<organism evidence="7">
    <name type="scientific">Hyalella azteca</name>
    <name type="common">Amphipod</name>
    <dbReference type="NCBI Taxonomy" id="294128"/>
    <lineage>
        <taxon>Eukaryota</taxon>
        <taxon>Metazoa</taxon>
        <taxon>Ecdysozoa</taxon>
        <taxon>Arthropoda</taxon>
        <taxon>Crustacea</taxon>
        <taxon>Multicrustacea</taxon>
        <taxon>Malacostraca</taxon>
        <taxon>Eumalacostraca</taxon>
        <taxon>Peracarida</taxon>
        <taxon>Amphipoda</taxon>
        <taxon>Senticaudata</taxon>
        <taxon>Talitrida</taxon>
        <taxon>Talitroidea</taxon>
        <taxon>Hyalellidae</taxon>
        <taxon>Hyalella</taxon>
    </lineage>
</organism>
<gene>
    <name evidence="7" type="ORF">HAZT_HAZT002323</name>
</gene>
<sequence length="460" mass="52629">MFGNQKSLQRCYDALKFIGVFLERRKRSASPVRRNRIVPHLGNLKGKDGSVAGEWPQWINGFQTYTSNWQYAKTIIWYLFMNALYLCCCLYLYTTRDYSDRSMTGIFFNAWLVIAPTMVIFILFRCNFSHRSFVKLFKVVAEIFYAENFHVERAIYSPDVWLAVCLTGTRLTVLYLAATSVIALEDSISKEGFLLLFDYLIYYPFMLLCFGLIYTYRFFIGVLTKRFIESSDFLAKFGTSYGYFGTLTEEYVVNEIYVTAISTSKSGKPLTIAEKILKDIENQMVLIDQALELLEDTYSWVLIAMSIWYLTDLLFAFYLVMTTFGSIGVSNSTMHFVVIVEGMSILFLIHNPVDTLLEAEEDFLIHLRMFICHVPDEELTRPNTGLVLAAQRPRSLTLGKFGTIGRSSFLNTLAFMMSYVVTTIQFYYAAPPAAPTPRADLINAIDLSPPLMTNSSNHTA</sequence>
<feature type="transmembrane region" description="Helical" evidence="6">
    <location>
        <begin position="298"/>
        <end position="321"/>
    </location>
</feature>
<evidence type="ECO:0000256" key="6">
    <source>
        <dbReference type="SAM" id="Phobius"/>
    </source>
</evidence>
<evidence type="ECO:0000256" key="4">
    <source>
        <dbReference type="ARBA" id="ARBA00022989"/>
    </source>
</evidence>
<keyword evidence="7" id="KW-0675">Receptor</keyword>
<accession>A0A6A0GUH5</accession>
<keyword evidence="3 6" id="KW-0812">Transmembrane</keyword>
<protein>
    <submittedName>
        <fullName evidence="7">Gustatory receptor 115</fullName>
    </submittedName>
</protein>
<comment type="caution">
    <text evidence="7">The sequence shown here is derived from an EMBL/GenBank/DDBJ whole genome shotgun (WGS) entry which is preliminary data.</text>
</comment>
<feature type="transmembrane region" description="Helical" evidence="6">
    <location>
        <begin position="408"/>
        <end position="428"/>
    </location>
</feature>
<feature type="transmembrane region" description="Helical" evidence="6">
    <location>
        <begin position="75"/>
        <end position="94"/>
    </location>
</feature>
<feature type="transmembrane region" description="Helical" evidence="6">
    <location>
        <begin position="106"/>
        <end position="124"/>
    </location>
</feature>
<keyword evidence="2" id="KW-1003">Cell membrane</keyword>
<proteinExistence type="predicted"/>
<keyword evidence="5 6" id="KW-0472">Membrane</keyword>
<dbReference type="AlphaFoldDB" id="A0A6A0GUH5"/>
<dbReference type="Proteomes" id="UP000711488">
    <property type="component" value="Unassembled WGS sequence"/>
</dbReference>
<dbReference type="GO" id="GO:0005886">
    <property type="term" value="C:plasma membrane"/>
    <property type="evidence" value="ECO:0007669"/>
    <property type="project" value="UniProtKB-SubCell"/>
</dbReference>
<feature type="transmembrane region" description="Helical" evidence="6">
    <location>
        <begin position="160"/>
        <end position="184"/>
    </location>
</feature>
<evidence type="ECO:0000256" key="5">
    <source>
        <dbReference type="ARBA" id="ARBA00023136"/>
    </source>
</evidence>
<evidence type="ECO:0000256" key="3">
    <source>
        <dbReference type="ARBA" id="ARBA00022692"/>
    </source>
</evidence>
<dbReference type="GO" id="GO:0050909">
    <property type="term" value="P:sensory perception of taste"/>
    <property type="evidence" value="ECO:0007669"/>
    <property type="project" value="InterPro"/>
</dbReference>
<evidence type="ECO:0000256" key="1">
    <source>
        <dbReference type="ARBA" id="ARBA00004651"/>
    </source>
</evidence>
<keyword evidence="4 6" id="KW-1133">Transmembrane helix</keyword>